<dbReference type="PANTHER" id="PTHR46383">
    <property type="entry name" value="ASPARTATE AMINOTRANSFERASE"/>
    <property type="match status" value="1"/>
</dbReference>
<dbReference type="Proteomes" id="UP000245695">
    <property type="component" value="Chromosome 1"/>
</dbReference>
<dbReference type="PANTHER" id="PTHR46383:SF1">
    <property type="entry name" value="ASPARTATE AMINOTRANSFERASE"/>
    <property type="match status" value="1"/>
</dbReference>
<dbReference type="CDD" id="cd00609">
    <property type="entry name" value="AAT_like"/>
    <property type="match status" value="1"/>
</dbReference>
<evidence type="ECO:0000256" key="4">
    <source>
        <dbReference type="ARBA" id="ARBA00022679"/>
    </source>
</evidence>
<evidence type="ECO:0000256" key="1">
    <source>
        <dbReference type="ARBA" id="ARBA00001933"/>
    </source>
</evidence>
<dbReference type="AlphaFoldDB" id="A0A2P2BT42"/>
<dbReference type="InterPro" id="IPR015421">
    <property type="entry name" value="PyrdxlP-dep_Trfase_major"/>
</dbReference>
<dbReference type="InterPro" id="IPR004839">
    <property type="entry name" value="Aminotransferase_I/II_large"/>
</dbReference>
<dbReference type="Gene3D" id="3.90.1150.10">
    <property type="entry name" value="Aspartate Aminotransferase, domain 1"/>
    <property type="match status" value="1"/>
</dbReference>
<proteinExistence type="inferred from homology"/>
<keyword evidence="4 6" id="KW-0808">Transferase</keyword>
<evidence type="ECO:0000256" key="5">
    <source>
        <dbReference type="ARBA" id="ARBA00022898"/>
    </source>
</evidence>
<feature type="domain" description="Aminotransferase class I/classII large" evidence="7">
    <location>
        <begin position="32"/>
        <end position="359"/>
    </location>
</feature>
<evidence type="ECO:0000256" key="2">
    <source>
        <dbReference type="ARBA" id="ARBA00007441"/>
    </source>
</evidence>
<dbReference type="EC" id="2.6.1.-" evidence="6"/>
<keyword evidence="9" id="KW-1185">Reference proteome</keyword>
<dbReference type="KEGG" id="rhom:FRIFI_1991"/>
<evidence type="ECO:0000313" key="8">
    <source>
        <dbReference type="EMBL" id="CEI73519.1"/>
    </source>
</evidence>
<evidence type="ECO:0000256" key="3">
    <source>
        <dbReference type="ARBA" id="ARBA00022576"/>
    </source>
</evidence>
<dbReference type="GO" id="GO:0030170">
    <property type="term" value="F:pyridoxal phosphate binding"/>
    <property type="evidence" value="ECO:0007669"/>
    <property type="project" value="InterPro"/>
</dbReference>
<evidence type="ECO:0000313" key="9">
    <source>
        <dbReference type="Proteomes" id="UP000245695"/>
    </source>
</evidence>
<evidence type="ECO:0000256" key="6">
    <source>
        <dbReference type="RuleBase" id="RU000481"/>
    </source>
</evidence>
<dbReference type="InterPro" id="IPR015424">
    <property type="entry name" value="PyrdxlP-dep_Trfase"/>
</dbReference>
<name>A0A2P2BT42_9FIRM</name>
<evidence type="ECO:0000259" key="7">
    <source>
        <dbReference type="Pfam" id="PF00155"/>
    </source>
</evidence>
<protein>
    <recommendedName>
        <fullName evidence="6">Aminotransferase</fullName>
        <ecNumber evidence="6">2.6.1.-</ecNumber>
    </recommendedName>
</protein>
<dbReference type="Gene3D" id="3.40.640.10">
    <property type="entry name" value="Type I PLP-dependent aspartate aminotransferase-like (Major domain)"/>
    <property type="match status" value="1"/>
</dbReference>
<gene>
    <name evidence="8" type="ORF">FRIFI_1991</name>
</gene>
<dbReference type="SUPFAM" id="SSF53383">
    <property type="entry name" value="PLP-dependent transferases"/>
    <property type="match status" value="1"/>
</dbReference>
<dbReference type="RefSeq" id="WP_092924816.1">
    <property type="nucleotide sequence ID" value="NZ_FJTZ01000012.1"/>
</dbReference>
<comment type="similarity">
    <text evidence="2 6">Belongs to the class-I pyridoxal-phosphate-dependent aminotransferase family.</text>
</comment>
<dbReference type="EMBL" id="LN650648">
    <property type="protein sequence ID" value="CEI73519.1"/>
    <property type="molecule type" value="Genomic_DNA"/>
</dbReference>
<reference evidence="8 9" key="1">
    <citation type="submission" date="2014-09" db="EMBL/GenBank/DDBJ databases">
        <authorList>
            <person name="Hornung B.V."/>
        </authorList>
    </citation>
    <scope>NUCLEOTIDE SEQUENCE [LARGE SCALE GENOMIC DNA]</scope>
    <source>
        <strain evidence="8 9">FRIFI</strain>
    </source>
</reference>
<dbReference type="GO" id="GO:0008483">
    <property type="term" value="F:transaminase activity"/>
    <property type="evidence" value="ECO:0007669"/>
    <property type="project" value="UniProtKB-KW"/>
</dbReference>
<dbReference type="NCBIfam" id="NF005744">
    <property type="entry name" value="PRK07568.1"/>
    <property type="match status" value="1"/>
</dbReference>
<dbReference type="InterPro" id="IPR050596">
    <property type="entry name" value="AspAT/PAT-like"/>
</dbReference>
<comment type="cofactor">
    <cofactor evidence="1 6">
        <name>pyridoxal 5'-phosphate</name>
        <dbReference type="ChEBI" id="CHEBI:597326"/>
    </cofactor>
</comment>
<accession>A0A2P2BT42</accession>
<dbReference type="GO" id="GO:0006520">
    <property type="term" value="P:amino acid metabolic process"/>
    <property type="evidence" value="ECO:0007669"/>
    <property type="project" value="InterPro"/>
</dbReference>
<dbReference type="InterPro" id="IPR015422">
    <property type="entry name" value="PyrdxlP-dep_Trfase_small"/>
</dbReference>
<dbReference type="PROSITE" id="PS00105">
    <property type="entry name" value="AA_TRANSFER_CLASS_1"/>
    <property type="match status" value="1"/>
</dbReference>
<keyword evidence="3 6" id="KW-0032">Aminotransferase</keyword>
<sequence>MKYSQRVSAMQSSPIRKLVPYALDAKSRGIKVYHLNIGQPDIKTPKGFFEAVKNFDSNVLEYAVSNGIPELIKSLQDYYTTYDMHFDKDEILITNGGSEAILFTLMAICDPGDNIIVPEPFYTNYNGFSQCINVEVNPITTKAERGFHLPSKEEITSRINSKTKGILLSNPGNPTGTVYTKEEIDMIGKIAIENNLWIIADEVYREFVYDGLSYTSFGNVKEIEDRVVIIDSVSKRYSACGARIGSIASKNKGLIAQILKLCQGRLCVPTLEQIGSVELYKTPTSYFKEVNEEYRRRRDVLYNELMKVDGVVCKKPTGAFYIVAKLPVENAEDFVIWMLKDFNKDNETVMVCPAEGFYSTEGLGRDEIRLAYILNEDDLLKAASILKEGLEKYVELKKSQLSSADA</sequence>
<organism evidence="8 9">
    <name type="scientific">Romboutsia hominis</name>
    <dbReference type="NCBI Taxonomy" id="1507512"/>
    <lineage>
        <taxon>Bacteria</taxon>
        <taxon>Bacillati</taxon>
        <taxon>Bacillota</taxon>
        <taxon>Clostridia</taxon>
        <taxon>Peptostreptococcales</taxon>
        <taxon>Peptostreptococcaceae</taxon>
        <taxon>Romboutsia</taxon>
    </lineage>
</organism>
<keyword evidence="5" id="KW-0663">Pyridoxal phosphate</keyword>
<dbReference type="InterPro" id="IPR004838">
    <property type="entry name" value="NHTrfase_class1_PyrdxlP-BS"/>
</dbReference>
<dbReference type="PRINTS" id="PR00753">
    <property type="entry name" value="ACCSYNTHASE"/>
</dbReference>
<dbReference type="Pfam" id="PF00155">
    <property type="entry name" value="Aminotran_1_2"/>
    <property type="match status" value="1"/>
</dbReference>